<dbReference type="InterPro" id="IPR036625">
    <property type="entry name" value="E3-bd_dom_sf"/>
</dbReference>
<feature type="domain" description="Lsr2 DNA-binding" evidence="3">
    <location>
        <begin position="72"/>
        <end position="104"/>
    </location>
</feature>
<keyword evidence="1" id="KW-0238">DNA-binding</keyword>
<dbReference type="InterPro" id="IPR055370">
    <property type="entry name" value="Lsr2_DNA-bd"/>
</dbReference>
<dbReference type="InterPro" id="IPR024412">
    <property type="entry name" value="Lsr2_dim_dom"/>
</dbReference>
<dbReference type="Pfam" id="PF11774">
    <property type="entry name" value="Lsr2"/>
    <property type="match status" value="1"/>
</dbReference>
<evidence type="ECO:0000313" key="4">
    <source>
        <dbReference type="EMBL" id="KAB7839458.1"/>
    </source>
</evidence>
<dbReference type="Proteomes" id="UP000327000">
    <property type="component" value="Unassembled WGS sequence"/>
</dbReference>
<protein>
    <submittedName>
        <fullName evidence="4">Lsr2 family protein</fullName>
    </submittedName>
</protein>
<name>A0A5N5W3R5_STRMB</name>
<evidence type="ECO:0000259" key="2">
    <source>
        <dbReference type="Pfam" id="PF11774"/>
    </source>
</evidence>
<dbReference type="GO" id="GO:0016746">
    <property type="term" value="F:acyltransferase activity"/>
    <property type="evidence" value="ECO:0007669"/>
    <property type="project" value="InterPro"/>
</dbReference>
<proteinExistence type="predicted"/>
<dbReference type="InterPro" id="IPR042261">
    <property type="entry name" value="Lsr2-like_dimerization"/>
</dbReference>
<dbReference type="Pfam" id="PF23359">
    <property type="entry name" value="Lsr2_DNA-bd"/>
    <property type="match status" value="1"/>
</dbReference>
<dbReference type="GO" id="GO:0003677">
    <property type="term" value="F:DNA binding"/>
    <property type="evidence" value="ECO:0007669"/>
    <property type="project" value="UniProtKB-KW"/>
</dbReference>
<gene>
    <name evidence="4" type="ORF">FRZ00_21170</name>
</gene>
<keyword evidence="5" id="KW-1185">Reference proteome</keyword>
<dbReference type="EMBL" id="VOKX01000070">
    <property type="protein sequence ID" value="KAB7839458.1"/>
    <property type="molecule type" value="Genomic_DNA"/>
</dbReference>
<evidence type="ECO:0000259" key="3">
    <source>
        <dbReference type="Pfam" id="PF23359"/>
    </source>
</evidence>
<dbReference type="Gene3D" id="4.10.320.10">
    <property type="entry name" value="E3-binding domain"/>
    <property type="match status" value="1"/>
</dbReference>
<sequence length="113" mass="12722">MAIRSIVESDLSGKPDAATVTFGLGGTWYEVDLTAEEEKALEAALKKYVTVSRKAGKPTPKRRDVPETTVEERARIREWGKKEGYKFADRGRIPKEVLKAYDEAHNIDRSGRK</sequence>
<accession>A0A5N5W3R5</accession>
<reference evidence="4 5" key="1">
    <citation type="journal article" date="2019" name="Microb. Cell Fact.">
        <title>Exploring novel herbicidin analogues by transcriptional regulator overexpression and MS/MS molecular networking.</title>
        <authorList>
            <person name="Shi Y."/>
            <person name="Gu R."/>
            <person name="Li Y."/>
            <person name="Wang X."/>
            <person name="Ren W."/>
            <person name="Li X."/>
            <person name="Wang L."/>
            <person name="Xie Y."/>
            <person name="Hong B."/>
        </authorList>
    </citation>
    <scope>NUCLEOTIDE SEQUENCE [LARGE SCALE GENOMIC DNA]</scope>
    <source>
        <strain evidence="4 5">US-43</strain>
    </source>
</reference>
<evidence type="ECO:0000256" key="1">
    <source>
        <dbReference type="ARBA" id="ARBA00023125"/>
    </source>
</evidence>
<evidence type="ECO:0000313" key="5">
    <source>
        <dbReference type="Proteomes" id="UP000327000"/>
    </source>
</evidence>
<comment type="caution">
    <text evidence="4">The sequence shown here is derived from an EMBL/GenBank/DDBJ whole genome shotgun (WGS) entry which is preliminary data.</text>
</comment>
<dbReference type="AlphaFoldDB" id="A0A5N5W3R5"/>
<dbReference type="Gene3D" id="3.30.60.230">
    <property type="entry name" value="Lsr2, dimerization domain"/>
    <property type="match status" value="1"/>
</dbReference>
<dbReference type="RefSeq" id="WP_152264571.1">
    <property type="nucleotide sequence ID" value="NZ_VOKX01000070.1"/>
</dbReference>
<organism evidence="4 5">
    <name type="scientific">Streptomyces mobaraensis</name>
    <name type="common">Streptoverticillium mobaraense</name>
    <dbReference type="NCBI Taxonomy" id="35621"/>
    <lineage>
        <taxon>Bacteria</taxon>
        <taxon>Bacillati</taxon>
        <taxon>Actinomycetota</taxon>
        <taxon>Actinomycetes</taxon>
        <taxon>Kitasatosporales</taxon>
        <taxon>Streptomycetaceae</taxon>
        <taxon>Streptomyces</taxon>
    </lineage>
</organism>
<feature type="domain" description="Lsr2 dimerization" evidence="2">
    <location>
        <begin position="1"/>
        <end position="56"/>
    </location>
</feature>
<dbReference type="OrthoDB" id="5572373at2"/>